<accession>A0A9P5NT03</accession>
<feature type="compositionally biased region" description="Polar residues" evidence="1">
    <location>
        <begin position="204"/>
        <end position="214"/>
    </location>
</feature>
<dbReference type="Proteomes" id="UP000724874">
    <property type="component" value="Unassembled WGS sequence"/>
</dbReference>
<dbReference type="AlphaFoldDB" id="A0A9P5NT03"/>
<keyword evidence="3" id="KW-1185">Reference proteome</keyword>
<feature type="region of interest" description="Disordered" evidence="1">
    <location>
        <begin position="124"/>
        <end position="216"/>
    </location>
</feature>
<feature type="compositionally biased region" description="Low complexity" evidence="1">
    <location>
        <begin position="150"/>
        <end position="182"/>
    </location>
</feature>
<protein>
    <submittedName>
        <fullName evidence="2">Uncharacterized protein</fullName>
    </submittedName>
</protein>
<evidence type="ECO:0000313" key="2">
    <source>
        <dbReference type="EMBL" id="KAF8902783.1"/>
    </source>
</evidence>
<evidence type="ECO:0000256" key="1">
    <source>
        <dbReference type="SAM" id="MobiDB-lite"/>
    </source>
</evidence>
<evidence type="ECO:0000313" key="3">
    <source>
        <dbReference type="Proteomes" id="UP000724874"/>
    </source>
</evidence>
<organism evidence="2 3">
    <name type="scientific">Gymnopilus junonius</name>
    <name type="common">Spectacular rustgill mushroom</name>
    <name type="synonym">Gymnopilus spectabilis subsp. junonius</name>
    <dbReference type="NCBI Taxonomy" id="109634"/>
    <lineage>
        <taxon>Eukaryota</taxon>
        <taxon>Fungi</taxon>
        <taxon>Dikarya</taxon>
        <taxon>Basidiomycota</taxon>
        <taxon>Agaricomycotina</taxon>
        <taxon>Agaricomycetes</taxon>
        <taxon>Agaricomycetidae</taxon>
        <taxon>Agaricales</taxon>
        <taxon>Agaricineae</taxon>
        <taxon>Hymenogastraceae</taxon>
        <taxon>Gymnopilus</taxon>
    </lineage>
</organism>
<reference evidence="2" key="1">
    <citation type="submission" date="2020-11" db="EMBL/GenBank/DDBJ databases">
        <authorList>
            <consortium name="DOE Joint Genome Institute"/>
            <person name="Ahrendt S."/>
            <person name="Riley R."/>
            <person name="Andreopoulos W."/>
            <person name="LaButti K."/>
            <person name="Pangilinan J."/>
            <person name="Ruiz-duenas F.J."/>
            <person name="Barrasa J.M."/>
            <person name="Sanchez-Garcia M."/>
            <person name="Camarero S."/>
            <person name="Miyauchi S."/>
            <person name="Serrano A."/>
            <person name="Linde D."/>
            <person name="Babiker R."/>
            <person name="Drula E."/>
            <person name="Ayuso-Fernandez I."/>
            <person name="Pacheco R."/>
            <person name="Padilla G."/>
            <person name="Ferreira P."/>
            <person name="Barriuso J."/>
            <person name="Kellner H."/>
            <person name="Castanera R."/>
            <person name="Alfaro M."/>
            <person name="Ramirez L."/>
            <person name="Pisabarro A.G."/>
            <person name="Kuo A."/>
            <person name="Tritt A."/>
            <person name="Lipzen A."/>
            <person name="He G."/>
            <person name="Yan M."/>
            <person name="Ng V."/>
            <person name="Cullen D."/>
            <person name="Martin F."/>
            <person name="Rosso M.-N."/>
            <person name="Henrissat B."/>
            <person name="Hibbett D."/>
            <person name="Martinez A.T."/>
            <person name="Grigoriev I.V."/>
        </authorList>
    </citation>
    <scope>NUCLEOTIDE SEQUENCE</scope>
    <source>
        <strain evidence="2">AH 44721</strain>
    </source>
</reference>
<sequence>MPLVSPDGLISFDPYDPSAPSTALRSPDLDLLDSGFNPNMGYPSGMGDLSSSSQEARDREHEERMHRQWQGAEDVDKEMSMVDSSIQSLIQTFGLDPSLLEDHVNANANLNLVHSLGPSVGLDDSGGGHAGDAPIDYTDMAFLSDDPSGSPTTTAPTPTPTAPTAAPSTNSNLNINVNNLPTQRDRDRDLVSGSPMQSIRHVSPSPSLSVQSDYHANADDGRHDVSVLLGVIVLDPHCEYEFELDDNDEYEEEEVRD</sequence>
<feature type="region of interest" description="Disordered" evidence="1">
    <location>
        <begin position="37"/>
        <end position="61"/>
    </location>
</feature>
<dbReference type="OrthoDB" id="3071203at2759"/>
<name>A0A9P5NT03_GYMJU</name>
<comment type="caution">
    <text evidence="2">The sequence shown here is derived from an EMBL/GenBank/DDBJ whole genome shotgun (WGS) entry which is preliminary data.</text>
</comment>
<proteinExistence type="predicted"/>
<feature type="region of interest" description="Disordered" evidence="1">
    <location>
        <begin position="1"/>
        <end position="23"/>
    </location>
</feature>
<dbReference type="EMBL" id="JADNYJ010000034">
    <property type="protein sequence ID" value="KAF8902783.1"/>
    <property type="molecule type" value="Genomic_DNA"/>
</dbReference>
<gene>
    <name evidence="2" type="ORF">CPB84DRAFT_833107</name>
</gene>